<feature type="transmembrane region" description="Helical" evidence="1">
    <location>
        <begin position="191"/>
        <end position="214"/>
    </location>
</feature>
<feature type="domain" description="Acyltransferase 3" evidence="2">
    <location>
        <begin position="20"/>
        <end position="327"/>
    </location>
</feature>
<dbReference type="GO" id="GO:0000271">
    <property type="term" value="P:polysaccharide biosynthetic process"/>
    <property type="evidence" value="ECO:0007669"/>
    <property type="project" value="TreeGrafter"/>
</dbReference>
<dbReference type="Proteomes" id="UP000224130">
    <property type="component" value="Unassembled WGS sequence"/>
</dbReference>
<dbReference type="AlphaFoldDB" id="A0A2A9EZN7"/>
<dbReference type="EMBL" id="PDJJ01000001">
    <property type="protein sequence ID" value="PFG44213.1"/>
    <property type="molecule type" value="Genomic_DNA"/>
</dbReference>
<feature type="transmembrane region" description="Helical" evidence="1">
    <location>
        <begin position="164"/>
        <end position="185"/>
    </location>
</feature>
<feature type="transmembrane region" description="Helical" evidence="1">
    <location>
        <begin position="306"/>
        <end position="326"/>
    </location>
</feature>
<sequence>MTSPDAAARLTSGGRPVLPSLTSWRAVAAFAVFLFHLDLFGLLTVPGASVGYLGVTFFFVLSGFVLTWGSRPGATPADFFVHRVARVYPAHLAALLLVLGGKLAQGSVALGPDVVLPNLLLVQAWWPQDLVAYGLNGVSWSLSCEMFFYAAFPFLVPVLARWRPAVAVAVSAALVVVPVVIAAVAPDTEGYLYHLPAARLGEFLLGVSAALALGRIGSSRLLSRTWSTVAVVVAALVVALADATAVPAAALVCLPCAYLVTSFAHADAAGRSGFLGHGLLLRAGEVSFAFYLVHQTAILVVARLPVAPLLAAAGALVLSTALALALHHGVEVPARRAVLATWRRRYARG</sequence>
<keyword evidence="4" id="KW-1185">Reference proteome</keyword>
<organism evidence="3 4">
    <name type="scientific">Isoptericola jiangsuensis</name>
    <dbReference type="NCBI Taxonomy" id="548579"/>
    <lineage>
        <taxon>Bacteria</taxon>
        <taxon>Bacillati</taxon>
        <taxon>Actinomycetota</taxon>
        <taxon>Actinomycetes</taxon>
        <taxon>Micrococcales</taxon>
        <taxon>Promicromonosporaceae</taxon>
        <taxon>Isoptericola</taxon>
    </lineage>
</organism>
<proteinExistence type="predicted"/>
<keyword evidence="1" id="KW-0472">Membrane</keyword>
<evidence type="ECO:0000313" key="4">
    <source>
        <dbReference type="Proteomes" id="UP000224130"/>
    </source>
</evidence>
<dbReference type="InterPro" id="IPR050879">
    <property type="entry name" value="Acyltransferase_3"/>
</dbReference>
<protein>
    <submittedName>
        <fullName evidence="3">Peptidoglycan/LPS O-acetylase OafA/YrhL</fullName>
    </submittedName>
</protein>
<comment type="caution">
    <text evidence="3">The sequence shown here is derived from an EMBL/GenBank/DDBJ whole genome shotgun (WGS) entry which is preliminary data.</text>
</comment>
<dbReference type="PANTHER" id="PTHR23028:SF53">
    <property type="entry name" value="ACYL_TRANSF_3 DOMAIN-CONTAINING PROTEIN"/>
    <property type="match status" value="1"/>
</dbReference>
<feature type="transmembrane region" description="Helical" evidence="1">
    <location>
        <begin position="49"/>
        <end position="69"/>
    </location>
</feature>
<gene>
    <name evidence="3" type="ORF">ATJ88_2932</name>
</gene>
<name>A0A2A9EZN7_9MICO</name>
<keyword evidence="1" id="KW-0812">Transmembrane</keyword>
<dbReference type="GO" id="GO:0016747">
    <property type="term" value="F:acyltransferase activity, transferring groups other than amino-acyl groups"/>
    <property type="evidence" value="ECO:0007669"/>
    <property type="project" value="InterPro"/>
</dbReference>
<evidence type="ECO:0000313" key="3">
    <source>
        <dbReference type="EMBL" id="PFG44213.1"/>
    </source>
</evidence>
<feature type="transmembrane region" description="Helical" evidence="1">
    <location>
        <begin position="24"/>
        <end position="43"/>
    </location>
</feature>
<reference evidence="3 4" key="1">
    <citation type="submission" date="2017-10" db="EMBL/GenBank/DDBJ databases">
        <title>Sequencing the genomes of 1000 actinobacteria strains.</title>
        <authorList>
            <person name="Klenk H.-P."/>
        </authorList>
    </citation>
    <scope>NUCLEOTIDE SEQUENCE [LARGE SCALE GENOMIC DNA]</scope>
    <source>
        <strain evidence="3 4">DSM 21863</strain>
    </source>
</reference>
<dbReference type="PANTHER" id="PTHR23028">
    <property type="entry name" value="ACETYLTRANSFERASE"/>
    <property type="match status" value="1"/>
</dbReference>
<accession>A0A2A9EZN7</accession>
<dbReference type="Pfam" id="PF01757">
    <property type="entry name" value="Acyl_transf_3"/>
    <property type="match status" value="1"/>
</dbReference>
<dbReference type="RefSeq" id="WP_170023648.1">
    <property type="nucleotide sequence ID" value="NZ_PDJJ01000001.1"/>
</dbReference>
<dbReference type="InterPro" id="IPR002656">
    <property type="entry name" value="Acyl_transf_3_dom"/>
</dbReference>
<evidence type="ECO:0000259" key="2">
    <source>
        <dbReference type="Pfam" id="PF01757"/>
    </source>
</evidence>
<feature type="transmembrane region" description="Helical" evidence="1">
    <location>
        <begin position="221"/>
        <end position="241"/>
    </location>
</feature>
<feature type="transmembrane region" description="Helical" evidence="1">
    <location>
        <begin position="130"/>
        <end position="152"/>
    </location>
</feature>
<keyword evidence="1" id="KW-1133">Transmembrane helix</keyword>
<evidence type="ECO:0000256" key="1">
    <source>
        <dbReference type="SAM" id="Phobius"/>
    </source>
</evidence>
<dbReference type="GO" id="GO:0016020">
    <property type="term" value="C:membrane"/>
    <property type="evidence" value="ECO:0007669"/>
    <property type="project" value="TreeGrafter"/>
</dbReference>
<feature type="transmembrane region" description="Helical" evidence="1">
    <location>
        <begin position="90"/>
        <end position="110"/>
    </location>
</feature>